<feature type="domain" description="Trafficking protein particle complex II-specific subunit 65 IgD3" evidence="2">
    <location>
        <begin position="407"/>
        <end position="586"/>
    </location>
</feature>
<dbReference type="EMBL" id="NAJM01000009">
    <property type="protein sequence ID" value="RVX73227.1"/>
    <property type="molecule type" value="Genomic_DNA"/>
</dbReference>
<proteinExistence type="predicted"/>
<dbReference type="GO" id="GO:0005802">
    <property type="term" value="C:trans-Golgi network"/>
    <property type="evidence" value="ECO:0007669"/>
    <property type="project" value="TreeGrafter"/>
</dbReference>
<dbReference type="AlphaFoldDB" id="A0A438NC90"/>
<reference evidence="3 4" key="1">
    <citation type="submission" date="2017-03" db="EMBL/GenBank/DDBJ databases">
        <title>Genomes of endolithic fungi from Antarctica.</title>
        <authorList>
            <person name="Coleine C."/>
            <person name="Masonjones S."/>
            <person name="Stajich J.E."/>
        </authorList>
    </citation>
    <scope>NUCLEOTIDE SEQUENCE [LARGE SCALE GENOMIC DNA]</scope>
    <source>
        <strain evidence="3 4">CCFEE 6314</strain>
    </source>
</reference>
<dbReference type="Pfam" id="PF12735">
    <property type="entry name" value="IgD3_Trs65"/>
    <property type="match status" value="1"/>
</dbReference>
<dbReference type="GO" id="GO:0006891">
    <property type="term" value="P:intra-Golgi vesicle-mediated transport"/>
    <property type="evidence" value="ECO:0007669"/>
    <property type="project" value="InterPro"/>
</dbReference>
<dbReference type="PANTHER" id="PTHR28159">
    <property type="entry name" value="TRAFFICKING PROTEIN PARTICLE COMPLEX II-SPECIFIC SUBUNIT 65"/>
    <property type="match status" value="1"/>
</dbReference>
<evidence type="ECO:0000256" key="1">
    <source>
        <dbReference type="SAM" id="MobiDB-lite"/>
    </source>
</evidence>
<name>A0A438NC90_EXOME</name>
<accession>A0A438NC90</accession>
<protein>
    <recommendedName>
        <fullName evidence="2">Trafficking protein particle complex II-specific subunit 65 IgD3 domain-containing protein</fullName>
    </recommendedName>
</protein>
<comment type="caution">
    <text evidence="3">The sequence shown here is derived from an EMBL/GenBank/DDBJ whole genome shotgun (WGS) entry which is preliminary data.</text>
</comment>
<dbReference type="PANTHER" id="PTHR28159:SF1">
    <property type="entry name" value="TRAFFICKING PROTEIN PARTICLE COMPLEX II-SPECIFIC SUBUNIT 65"/>
    <property type="match status" value="1"/>
</dbReference>
<dbReference type="GO" id="GO:1990071">
    <property type="term" value="C:TRAPPII protein complex"/>
    <property type="evidence" value="ECO:0007669"/>
    <property type="project" value="InterPro"/>
</dbReference>
<dbReference type="OrthoDB" id="5345392at2759"/>
<dbReference type="InterPro" id="IPR055420">
    <property type="entry name" value="IgD3_Trs65"/>
</dbReference>
<evidence type="ECO:0000313" key="3">
    <source>
        <dbReference type="EMBL" id="RVX73227.1"/>
    </source>
</evidence>
<dbReference type="VEuPathDB" id="FungiDB:PV10_08115"/>
<sequence length="592" mass="65083">MDTDFFRAAVLDVIVPEDTTAELANILEDGTDNVEDHNRLLPVKERDFLFFDERLRTLAVLQVPYCDEDALKAYLARVALKIDVWAFDESGTNDPSTALNSPSREHIISADGFQAHEPIVLASQSADLGKTLTLVWEVGVTLSRPRSRNAQQSLVLVPSGVVNSPQYDEDDPNRDLAPFQPLEANVLEPMRSMAGPGENAPYLAVSRLERVLPVAQSHRHRAHIGHVHPRRWKAVPAAIARVRYNKSHTHTVVPTNIALLDMEIIPFVQVEAIVEQVDVSLKNGESQSLMQGFLPMPCRSGDCLTFMYQLQQVTHATSYANLGLVNPNIDLLLIKIVLRIMVSATCTPVVTMEWTTHVDFTQALNPSYGAPSQPIQRSNRPSSLPVNGLITQPPITPVSASLQPVYHPLSRSGLSVTFLSSNEPATIGRPYTWKVLLVNQSQSVARVAIIPLPRLQRQTSQAQTLTKRHAPKSSTASFHPSERRHTRNGDDVDIAQAIVDENVLYVMQHSNSVPPEADLMALTSELRIGPLAPGQCHESEIQMVAFETGTLTVDVIRIVDLNKEGEEGVGAPGVVADIRDLPNVVVVEESDG</sequence>
<dbReference type="InterPro" id="IPR024662">
    <property type="entry name" value="Trs65"/>
</dbReference>
<evidence type="ECO:0000259" key="2">
    <source>
        <dbReference type="Pfam" id="PF12735"/>
    </source>
</evidence>
<dbReference type="Proteomes" id="UP000288859">
    <property type="component" value="Unassembled WGS sequence"/>
</dbReference>
<evidence type="ECO:0000313" key="4">
    <source>
        <dbReference type="Proteomes" id="UP000288859"/>
    </source>
</evidence>
<organism evidence="3 4">
    <name type="scientific">Exophiala mesophila</name>
    <name type="common">Black yeast-like fungus</name>
    <dbReference type="NCBI Taxonomy" id="212818"/>
    <lineage>
        <taxon>Eukaryota</taxon>
        <taxon>Fungi</taxon>
        <taxon>Dikarya</taxon>
        <taxon>Ascomycota</taxon>
        <taxon>Pezizomycotina</taxon>
        <taxon>Eurotiomycetes</taxon>
        <taxon>Chaetothyriomycetidae</taxon>
        <taxon>Chaetothyriales</taxon>
        <taxon>Herpotrichiellaceae</taxon>
        <taxon>Exophiala</taxon>
    </lineage>
</organism>
<feature type="region of interest" description="Disordered" evidence="1">
    <location>
        <begin position="458"/>
        <end position="487"/>
    </location>
</feature>
<gene>
    <name evidence="3" type="ORF">B0A52_02355</name>
</gene>